<protein>
    <submittedName>
        <fullName evidence="4">Uncharacterized protein</fullName>
    </submittedName>
</protein>
<dbReference type="PANTHER" id="PTHR47343">
    <property type="entry name" value="TRANSCRIPTIONAL ACTIVATOR SPT7"/>
    <property type="match status" value="1"/>
</dbReference>
<dbReference type="AlphaFoldDB" id="A0A9P6Y3D4"/>
<evidence type="ECO:0000313" key="5">
    <source>
        <dbReference type="Proteomes" id="UP000717996"/>
    </source>
</evidence>
<dbReference type="InterPro" id="IPR037782">
    <property type="entry name" value="Spt7"/>
</dbReference>
<keyword evidence="2" id="KW-0175">Coiled coil</keyword>
<feature type="compositionally biased region" description="Basic and acidic residues" evidence="3">
    <location>
        <begin position="86"/>
        <end position="96"/>
    </location>
</feature>
<gene>
    <name evidence="4" type="ORF">G6F51_009679</name>
</gene>
<dbReference type="GO" id="GO:0006325">
    <property type="term" value="P:chromatin organization"/>
    <property type="evidence" value="ECO:0007669"/>
    <property type="project" value="UniProtKB-ARBA"/>
</dbReference>
<comment type="caution">
    <text evidence="4">The sequence shown here is derived from an EMBL/GenBank/DDBJ whole genome shotgun (WGS) entry which is preliminary data.</text>
</comment>
<dbReference type="GO" id="GO:0006357">
    <property type="term" value="P:regulation of transcription by RNA polymerase II"/>
    <property type="evidence" value="ECO:0007669"/>
    <property type="project" value="TreeGrafter"/>
</dbReference>
<feature type="compositionally biased region" description="Polar residues" evidence="3">
    <location>
        <begin position="97"/>
        <end position="116"/>
    </location>
</feature>
<dbReference type="InterPro" id="IPR036427">
    <property type="entry name" value="Bromodomain-like_sf"/>
</dbReference>
<reference evidence="4" key="1">
    <citation type="journal article" date="2020" name="Microb. Genom.">
        <title>Genetic diversity of clinical and environmental Mucorales isolates obtained from an investigation of mucormycosis cases among solid organ transplant recipients.</title>
        <authorList>
            <person name="Nguyen M.H."/>
            <person name="Kaul D."/>
            <person name="Muto C."/>
            <person name="Cheng S.J."/>
            <person name="Richter R.A."/>
            <person name="Bruno V.M."/>
            <person name="Liu G."/>
            <person name="Beyhan S."/>
            <person name="Sundermann A.J."/>
            <person name="Mounaud S."/>
            <person name="Pasculle A.W."/>
            <person name="Nierman W.C."/>
            <person name="Driscoll E."/>
            <person name="Cumbie R."/>
            <person name="Clancy C.J."/>
            <person name="Dupont C.L."/>
        </authorList>
    </citation>
    <scope>NUCLEOTIDE SEQUENCE</scope>
    <source>
        <strain evidence="4">GL16</strain>
    </source>
</reference>
<feature type="region of interest" description="Disordered" evidence="3">
    <location>
        <begin position="81"/>
        <end position="116"/>
    </location>
</feature>
<evidence type="ECO:0000256" key="2">
    <source>
        <dbReference type="SAM" id="Coils"/>
    </source>
</evidence>
<keyword evidence="1" id="KW-0103">Bromodomain</keyword>
<dbReference type="SUPFAM" id="SSF47370">
    <property type="entry name" value="Bromodomain"/>
    <property type="match status" value="1"/>
</dbReference>
<dbReference type="EMBL" id="JAANIT010001825">
    <property type="protein sequence ID" value="KAG1538591.1"/>
    <property type="molecule type" value="Genomic_DNA"/>
</dbReference>
<dbReference type="GO" id="GO:0000124">
    <property type="term" value="C:SAGA complex"/>
    <property type="evidence" value="ECO:0007669"/>
    <property type="project" value="InterPro"/>
</dbReference>
<dbReference type="GO" id="GO:0005198">
    <property type="term" value="F:structural molecule activity"/>
    <property type="evidence" value="ECO:0007669"/>
    <property type="project" value="TreeGrafter"/>
</dbReference>
<evidence type="ECO:0000313" key="4">
    <source>
        <dbReference type="EMBL" id="KAG1538591.1"/>
    </source>
</evidence>
<proteinExistence type="predicted"/>
<organism evidence="4 5">
    <name type="scientific">Rhizopus oryzae</name>
    <name type="common">Mucormycosis agent</name>
    <name type="synonym">Rhizopus arrhizus var. delemar</name>
    <dbReference type="NCBI Taxonomy" id="64495"/>
    <lineage>
        <taxon>Eukaryota</taxon>
        <taxon>Fungi</taxon>
        <taxon>Fungi incertae sedis</taxon>
        <taxon>Mucoromycota</taxon>
        <taxon>Mucoromycotina</taxon>
        <taxon>Mucoromycetes</taxon>
        <taxon>Mucorales</taxon>
        <taxon>Mucorineae</taxon>
        <taxon>Rhizopodaceae</taxon>
        <taxon>Rhizopus</taxon>
    </lineage>
</organism>
<dbReference type="PANTHER" id="PTHR47343:SF1">
    <property type="entry name" value="TRANSCRIPTIONAL ACTIVATOR SPT7"/>
    <property type="match status" value="1"/>
</dbReference>
<sequence>MLFEQFIPHLFHTNKACCQRIPLESLLNEAKDLRLPEESEILESWKQYIEMHVHAKEPYLSTTDSADLVENDMDMDDTQTMEDANNEERKDNKDSNVVDTMNNGNEVKTDTKNVVQNGSDKALEEIVTAADNVPVVDIFRTLELDRAAMVEQRKLEEYEAQEELNEAEEEKENSTAKSLSMFNADGNFNLKYLLQGIVANREKTSLSDRELQNLLSDFKPHRSKWANDERVGQEELYEACEKVLTDLKNYTEHSTPFLNKVSKREAPDYFDGT</sequence>
<accession>A0A9P6Y3D4</accession>
<evidence type="ECO:0000256" key="1">
    <source>
        <dbReference type="ARBA" id="ARBA00023117"/>
    </source>
</evidence>
<dbReference type="GO" id="GO:0046695">
    <property type="term" value="C:SLIK (SAGA-like) complex"/>
    <property type="evidence" value="ECO:0007669"/>
    <property type="project" value="InterPro"/>
</dbReference>
<evidence type="ECO:0000256" key="3">
    <source>
        <dbReference type="SAM" id="MobiDB-lite"/>
    </source>
</evidence>
<feature type="coiled-coil region" evidence="2">
    <location>
        <begin position="150"/>
        <end position="177"/>
    </location>
</feature>
<dbReference type="Proteomes" id="UP000717996">
    <property type="component" value="Unassembled WGS sequence"/>
</dbReference>
<name>A0A9P6Y3D4_RHIOR</name>
<dbReference type="Gene3D" id="1.20.920.10">
    <property type="entry name" value="Bromodomain-like"/>
    <property type="match status" value="1"/>
</dbReference>